<gene>
    <name evidence="4" type="ORF">S12H4_30584</name>
</gene>
<dbReference type="InterPro" id="IPR019734">
    <property type="entry name" value="TPR_rpt"/>
</dbReference>
<dbReference type="InterPro" id="IPR011990">
    <property type="entry name" value="TPR-like_helical_dom_sf"/>
</dbReference>
<keyword evidence="3" id="KW-0472">Membrane</keyword>
<name>X1UF91_9ZZZZ</name>
<dbReference type="PANTHER" id="PTHR44943:SF8">
    <property type="entry name" value="TPR REPEAT-CONTAINING PROTEIN MJ0263"/>
    <property type="match status" value="1"/>
</dbReference>
<dbReference type="PANTHER" id="PTHR44943">
    <property type="entry name" value="CELLULOSE SYNTHASE OPERON PROTEIN C"/>
    <property type="match status" value="1"/>
</dbReference>
<dbReference type="InterPro" id="IPR051685">
    <property type="entry name" value="Ycf3/AcsC/BcsC/TPR_MFPF"/>
</dbReference>
<evidence type="ECO:0000256" key="3">
    <source>
        <dbReference type="SAM" id="Phobius"/>
    </source>
</evidence>
<evidence type="ECO:0000256" key="1">
    <source>
        <dbReference type="ARBA" id="ARBA00022737"/>
    </source>
</evidence>
<dbReference type="Gene3D" id="1.25.40.10">
    <property type="entry name" value="Tetratricopeptide repeat domain"/>
    <property type="match status" value="2"/>
</dbReference>
<feature type="transmembrane region" description="Helical" evidence="3">
    <location>
        <begin position="235"/>
        <end position="251"/>
    </location>
</feature>
<keyword evidence="3" id="KW-1133">Transmembrane helix</keyword>
<reference evidence="4" key="1">
    <citation type="journal article" date="2014" name="Front. Microbiol.">
        <title>High frequency of phylogenetically diverse reductive dehalogenase-homologous genes in deep subseafloor sedimentary metagenomes.</title>
        <authorList>
            <person name="Kawai M."/>
            <person name="Futagami T."/>
            <person name="Toyoda A."/>
            <person name="Takaki Y."/>
            <person name="Nishi S."/>
            <person name="Hori S."/>
            <person name="Arai W."/>
            <person name="Tsubouchi T."/>
            <person name="Morono Y."/>
            <person name="Uchiyama I."/>
            <person name="Ito T."/>
            <person name="Fujiyama A."/>
            <person name="Inagaki F."/>
            <person name="Takami H."/>
        </authorList>
    </citation>
    <scope>NUCLEOTIDE SEQUENCE</scope>
    <source>
        <strain evidence="4">Expedition CK06-06</strain>
    </source>
</reference>
<sequence length="252" mass="29578">MLRTKFLSVMTDKFFNEETCELPSELIDTLLEQDPDNLELVVLKAVFLIVIHKYKDAKDWIKEKIEFNLLKHNPRVDPAAYLGLAFSHIARGRFEKALEIVQKANFHYPNHPLSHIITGLVHGFNIVYNFDESKANKELFREEFQKAISMEQSEKKLSRYYQLESYILNETDGIEEALITINKAIELTPEHFDIYLTKAHLYLTHEDRTEEVLELLDKLMEKFPQDGKTIYQMRSFSYFLLVLILICSSVLI</sequence>
<dbReference type="EMBL" id="BARW01017751">
    <property type="protein sequence ID" value="GAI90979.1"/>
    <property type="molecule type" value="Genomic_DNA"/>
</dbReference>
<dbReference type="SUPFAM" id="SSF81901">
    <property type="entry name" value="HCP-like"/>
    <property type="match status" value="1"/>
</dbReference>
<evidence type="ECO:0000313" key="4">
    <source>
        <dbReference type="EMBL" id="GAI90979.1"/>
    </source>
</evidence>
<protein>
    <submittedName>
        <fullName evidence="4">Uncharacterized protein</fullName>
    </submittedName>
</protein>
<keyword evidence="3" id="KW-0812">Transmembrane</keyword>
<evidence type="ECO:0000256" key="2">
    <source>
        <dbReference type="ARBA" id="ARBA00022803"/>
    </source>
</evidence>
<organism evidence="4">
    <name type="scientific">marine sediment metagenome</name>
    <dbReference type="NCBI Taxonomy" id="412755"/>
    <lineage>
        <taxon>unclassified sequences</taxon>
        <taxon>metagenomes</taxon>
        <taxon>ecological metagenomes</taxon>
    </lineage>
</organism>
<proteinExistence type="predicted"/>
<comment type="caution">
    <text evidence="4">The sequence shown here is derived from an EMBL/GenBank/DDBJ whole genome shotgun (WGS) entry which is preliminary data.</text>
</comment>
<dbReference type="AlphaFoldDB" id="X1UF91"/>
<dbReference type="PROSITE" id="PS50005">
    <property type="entry name" value="TPR"/>
    <property type="match status" value="1"/>
</dbReference>
<keyword evidence="2" id="KW-0802">TPR repeat</keyword>
<keyword evidence="1" id="KW-0677">Repeat</keyword>
<accession>X1UF91</accession>